<feature type="transmembrane region" description="Helical" evidence="4">
    <location>
        <begin position="131"/>
        <end position="153"/>
    </location>
</feature>
<dbReference type="SUPFAM" id="SSF103473">
    <property type="entry name" value="MFS general substrate transporter"/>
    <property type="match status" value="1"/>
</dbReference>
<evidence type="ECO:0000313" key="6">
    <source>
        <dbReference type="EMBL" id="EJP72333.1"/>
    </source>
</evidence>
<feature type="transmembrane region" description="Helical" evidence="4">
    <location>
        <begin position="268"/>
        <end position="288"/>
    </location>
</feature>
<dbReference type="PROSITE" id="PS50850">
    <property type="entry name" value="MFS"/>
    <property type="match status" value="1"/>
</dbReference>
<dbReference type="Pfam" id="PF07690">
    <property type="entry name" value="MFS_1"/>
    <property type="match status" value="1"/>
</dbReference>
<dbReference type="HOGENOM" id="CLU_001265_59_9_6"/>
<protein>
    <submittedName>
        <fullName evidence="6">Transporter, major facilitator family</fullName>
    </submittedName>
</protein>
<dbReference type="GO" id="GO:0022857">
    <property type="term" value="F:transmembrane transporter activity"/>
    <property type="evidence" value="ECO:0007669"/>
    <property type="project" value="InterPro"/>
</dbReference>
<evidence type="ECO:0000313" key="7">
    <source>
        <dbReference type="Proteomes" id="UP000010305"/>
    </source>
</evidence>
<feature type="transmembrane region" description="Helical" evidence="4">
    <location>
        <begin position="321"/>
        <end position="346"/>
    </location>
</feature>
<evidence type="ECO:0000256" key="2">
    <source>
        <dbReference type="ARBA" id="ARBA00022989"/>
    </source>
</evidence>
<feature type="transmembrane region" description="Helical" evidence="4">
    <location>
        <begin position="222"/>
        <end position="248"/>
    </location>
</feature>
<dbReference type="InterPro" id="IPR011701">
    <property type="entry name" value="MFS"/>
</dbReference>
<dbReference type="Proteomes" id="UP000010305">
    <property type="component" value="Unassembled WGS sequence"/>
</dbReference>
<evidence type="ECO:0000256" key="1">
    <source>
        <dbReference type="ARBA" id="ARBA00022692"/>
    </source>
</evidence>
<sequence length="411" mass="45390">MKFFGWRMVFTGLTLEFTVVGFLFYSFPVIWPYLISELGMTESQLGMVSAFYFIPVAVLAIIVGRALDKYSVKNFMMIGAIIYAVGLFSLSFINSYWSLLTIYLTILALGSIMMGNLAVSKLIANWFDKNAGRALGIAAIGISFSGVMLPLIVDPLLELVGWRNVYVIFASIVFFIILPLVFFTVIDDPKAVNQVKDGVKKDYKEEFIPEEMTAKDLLSKKVFWIISLAFAFQFLSMMGVLAFLPIHASKMGLNETWNLLGLPVKQYVFAYSLAAFGGVLGKIIFGYLMDMMKAAHPPMIAMLLQAIGIFGITYLNEPNIFLLSAFIFGLGFGAATPLMTACYLRIFGAHNLGKARGMSSPIISPLQPIGILITSILIGFQDTYFAAFNIMGCFALVAVILASQIQEPEKI</sequence>
<evidence type="ECO:0000256" key="4">
    <source>
        <dbReference type="SAM" id="Phobius"/>
    </source>
</evidence>
<dbReference type="PANTHER" id="PTHR11360">
    <property type="entry name" value="MONOCARBOXYLATE TRANSPORTER"/>
    <property type="match status" value="1"/>
</dbReference>
<organism evidence="6 7">
    <name type="scientific">SAR86 cluster bacterium SAR86A</name>
    <dbReference type="NCBI Taxonomy" id="1123866"/>
    <lineage>
        <taxon>Bacteria</taxon>
        <taxon>Pseudomonadati</taxon>
        <taxon>Pseudomonadota</taxon>
        <taxon>Gammaproteobacteria</taxon>
        <taxon>SAR86 cluster</taxon>
    </lineage>
</organism>
<keyword evidence="2 4" id="KW-1133">Transmembrane helix</keyword>
<feature type="domain" description="Major facilitator superfamily (MFS) profile" evidence="5">
    <location>
        <begin position="9"/>
        <end position="410"/>
    </location>
</feature>
<dbReference type="STRING" id="1123866.NT01SARS_0831"/>
<feature type="transmembrane region" description="Helical" evidence="4">
    <location>
        <begin position="99"/>
        <end position="119"/>
    </location>
</feature>
<accession>J5KA48</accession>
<gene>
    <name evidence="6" type="ORF">NT01SARS_0831</name>
</gene>
<feature type="transmembrane region" description="Helical" evidence="4">
    <location>
        <begin position="165"/>
        <end position="186"/>
    </location>
</feature>
<feature type="transmembrane region" description="Helical" evidence="4">
    <location>
        <begin position="384"/>
        <end position="402"/>
    </location>
</feature>
<dbReference type="EMBL" id="JH611156">
    <property type="protein sequence ID" value="EJP72333.1"/>
    <property type="molecule type" value="Genomic_DNA"/>
</dbReference>
<dbReference type="InterPro" id="IPR050327">
    <property type="entry name" value="Proton-linked_MCT"/>
</dbReference>
<dbReference type="InterPro" id="IPR020846">
    <property type="entry name" value="MFS_dom"/>
</dbReference>
<name>J5KA48_9GAMM</name>
<dbReference type="Gene3D" id="1.20.1250.20">
    <property type="entry name" value="MFS general substrate transporter like domains"/>
    <property type="match status" value="1"/>
</dbReference>
<keyword evidence="3 4" id="KW-0472">Membrane</keyword>
<feature type="transmembrane region" description="Helical" evidence="4">
    <location>
        <begin position="358"/>
        <end position="378"/>
    </location>
</feature>
<dbReference type="AlphaFoldDB" id="J5KA48"/>
<feature type="transmembrane region" description="Helical" evidence="4">
    <location>
        <begin position="295"/>
        <end position="315"/>
    </location>
</feature>
<dbReference type="InterPro" id="IPR036259">
    <property type="entry name" value="MFS_trans_sf"/>
</dbReference>
<keyword evidence="1 4" id="KW-0812">Transmembrane</keyword>
<feature type="transmembrane region" description="Helical" evidence="4">
    <location>
        <begin position="12"/>
        <end position="33"/>
    </location>
</feature>
<evidence type="ECO:0000256" key="3">
    <source>
        <dbReference type="ARBA" id="ARBA00023136"/>
    </source>
</evidence>
<dbReference type="PANTHER" id="PTHR11360:SF284">
    <property type="entry name" value="EG:103B4.3 PROTEIN-RELATED"/>
    <property type="match status" value="1"/>
</dbReference>
<feature type="transmembrane region" description="Helical" evidence="4">
    <location>
        <begin position="75"/>
        <end position="93"/>
    </location>
</feature>
<feature type="transmembrane region" description="Helical" evidence="4">
    <location>
        <begin position="45"/>
        <end position="63"/>
    </location>
</feature>
<evidence type="ECO:0000259" key="5">
    <source>
        <dbReference type="PROSITE" id="PS50850"/>
    </source>
</evidence>
<proteinExistence type="predicted"/>
<reference evidence="6 7" key="1">
    <citation type="journal article" date="2012" name="ISME J.">
        <title>Genomic insights to SAR86, an abundant and uncultivated marine bacterial lineage.</title>
        <authorList>
            <person name="Dupont C.L."/>
            <person name="Rusch D.B."/>
            <person name="Yooseph S."/>
            <person name="Lombardo M.J."/>
            <person name="Richter R.A."/>
            <person name="Valas R."/>
            <person name="Novotny M."/>
            <person name="Yee-Greenbaum J."/>
            <person name="Selengut J.D."/>
            <person name="Haft D.H."/>
            <person name="Halpern A.L."/>
            <person name="Lasken R.S."/>
            <person name="Nealson K."/>
            <person name="Friedman R."/>
            <person name="Venter J.C."/>
        </authorList>
    </citation>
    <scope>NUCLEOTIDE SEQUENCE [LARGE SCALE GENOMIC DNA]</scope>
</reference>